<proteinExistence type="predicted"/>
<accession>A0AAJ8JZ46</accession>
<gene>
    <name evidence="3" type="ORF">L203_106383</name>
</gene>
<evidence type="ECO:0000256" key="1">
    <source>
        <dbReference type="SAM" id="MobiDB-lite"/>
    </source>
</evidence>
<evidence type="ECO:0000256" key="2">
    <source>
        <dbReference type="SAM" id="Phobius"/>
    </source>
</evidence>
<dbReference type="PANTHER" id="PTHR37848">
    <property type="entry name" value="EXPRESSED PROTEIN"/>
    <property type="match status" value="1"/>
</dbReference>
<reference evidence="3" key="2">
    <citation type="journal article" date="2022" name="Elife">
        <title>Obligate sexual reproduction of a homothallic fungus closely related to the Cryptococcus pathogenic species complex.</title>
        <authorList>
            <person name="Passer A.R."/>
            <person name="Clancey S.A."/>
            <person name="Shea T."/>
            <person name="David-Palma M."/>
            <person name="Averette A.F."/>
            <person name="Boekhout T."/>
            <person name="Porcel B.M."/>
            <person name="Nowrousian M."/>
            <person name="Cuomo C.A."/>
            <person name="Sun S."/>
            <person name="Heitman J."/>
            <person name="Coelho M.A."/>
        </authorList>
    </citation>
    <scope>NUCLEOTIDE SEQUENCE</scope>
    <source>
        <strain evidence="3">CBS 7841</strain>
    </source>
</reference>
<feature type="compositionally biased region" description="Polar residues" evidence="1">
    <location>
        <begin position="23"/>
        <end position="35"/>
    </location>
</feature>
<feature type="transmembrane region" description="Helical" evidence="2">
    <location>
        <begin position="403"/>
        <end position="421"/>
    </location>
</feature>
<protein>
    <submittedName>
        <fullName evidence="3">Uncharacterized protein</fullName>
    </submittedName>
</protein>
<evidence type="ECO:0000313" key="3">
    <source>
        <dbReference type="EMBL" id="WVN91132.1"/>
    </source>
</evidence>
<name>A0AAJ8JZ46_9TREE</name>
<reference evidence="3" key="1">
    <citation type="submission" date="2016-06" db="EMBL/GenBank/DDBJ databases">
        <authorList>
            <person name="Cuomo C."/>
            <person name="Litvintseva A."/>
            <person name="Heitman J."/>
            <person name="Chen Y."/>
            <person name="Sun S."/>
            <person name="Springer D."/>
            <person name="Dromer F."/>
            <person name="Young S."/>
            <person name="Zeng Q."/>
            <person name="Chapman S."/>
            <person name="Gujja S."/>
            <person name="Saif S."/>
            <person name="Birren B."/>
        </authorList>
    </citation>
    <scope>NUCLEOTIDE SEQUENCE</scope>
    <source>
        <strain evidence="3">CBS 7841</strain>
    </source>
</reference>
<keyword evidence="2" id="KW-0472">Membrane</keyword>
<dbReference type="EMBL" id="CP143791">
    <property type="protein sequence ID" value="WVN91132.1"/>
    <property type="molecule type" value="Genomic_DNA"/>
</dbReference>
<feature type="region of interest" description="Disordered" evidence="1">
    <location>
        <begin position="1"/>
        <end position="40"/>
    </location>
</feature>
<reference evidence="3" key="3">
    <citation type="submission" date="2024-01" db="EMBL/GenBank/DDBJ databases">
        <authorList>
            <person name="Coelho M.A."/>
            <person name="David-Palma M."/>
            <person name="Shea T."/>
            <person name="Sun S."/>
            <person name="Cuomo C.A."/>
            <person name="Heitman J."/>
        </authorList>
    </citation>
    <scope>NUCLEOTIDE SEQUENCE</scope>
    <source>
        <strain evidence="3">CBS 7841</strain>
    </source>
</reference>
<dbReference type="PANTHER" id="PTHR37848:SF1">
    <property type="entry name" value="SUN DOMAIN-CONTAINING PROTEIN"/>
    <property type="match status" value="1"/>
</dbReference>
<dbReference type="KEGG" id="cdep:91090591"/>
<keyword evidence="2" id="KW-1133">Transmembrane helix</keyword>
<sequence>MSENKDLLPDVSPPQGMLDLPPSYSSTLATGSSTRLPALGNGNVQEIRSVPGHLMFLCSSPPEREPLLGTSGKDAAIREMVRNVTMRKRGKWIESWDPILSDPNALYNTLRYMAESLPKVVIRCLGVHQETCEHETTVVENGIPRTVRRGETHQITDFDFNIDLSDILVHPDNNAHVHLTSAPPWHYFGRNTSTRANSAVHSLDNYGRLSLGRNRGYQLLSATPNGHSLTWSGVVARWDEWRQQSRWKQYRLAKGVPVWVRQEDMPEYSGIKGKTISNSKGRCNQTVNLEGASVSAIDRSNDGDNDSVFEDVEQAPAEAYNKIGPNLKEWCLTYCSDRGLLKEFVMKKELCGWDLENLKAATTNAIESTGYSPKHLQVEININDAGFIVRPDKRLSRALGNTFIYFLSWIFLAYPLIWILTRCFPKILGGKLDVVTTTYAMKWYPPLPYTYPDESLLSAKNRLPSLYKIHPEIPIDPPLQVGPKGIHYQLGRREGEWFREWEERIQMAVRMRYVGELMSCERGDNGAGLDGY</sequence>
<organism evidence="3 4">
    <name type="scientific">Cryptococcus depauperatus CBS 7841</name>
    <dbReference type="NCBI Taxonomy" id="1295531"/>
    <lineage>
        <taxon>Eukaryota</taxon>
        <taxon>Fungi</taxon>
        <taxon>Dikarya</taxon>
        <taxon>Basidiomycota</taxon>
        <taxon>Agaricomycotina</taxon>
        <taxon>Tremellomycetes</taxon>
        <taxon>Tremellales</taxon>
        <taxon>Cryptococcaceae</taxon>
        <taxon>Cryptococcus</taxon>
    </lineage>
</organism>
<keyword evidence="4" id="KW-1185">Reference proteome</keyword>
<dbReference type="RefSeq" id="XP_066071832.1">
    <property type="nucleotide sequence ID" value="XM_066215735.1"/>
</dbReference>
<dbReference type="AlphaFoldDB" id="A0AAJ8JZ46"/>
<evidence type="ECO:0000313" key="4">
    <source>
        <dbReference type="Proteomes" id="UP000094043"/>
    </source>
</evidence>
<dbReference type="GeneID" id="91090591"/>
<dbReference type="Proteomes" id="UP000094043">
    <property type="component" value="Chromosome 8"/>
</dbReference>
<keyword evidence="2" id="KW-0812">Transmembrane</keyword>